<dbReference type="InterPro" id="IPR018389">
    <property type="entry name" value="DctP_fam"/>
</dbReference>
<dbReference type="EMBL" id="FWZX01000050">
    <property type="protein sequence ID" value="SMF83572.1"/>
    <property type="molecule type" value="Genomic_DNA"/>
</dbReference>
<dbReference type="Gene3D" id="3.40.190.170">
    <property type="entry name" value="Bacterial extracellular solute-binding protein, family 7"/>
    <property type="match status" value="1"/>
</dbReference>
<evidence type="ECO:0000313" key="7">
    <source>
        <dbReference type="Proteomes" id="UP000192917"/>
    </source>
</evidence>
<dbReference type="PANTHER" id="PTHR33376:SF4">
    <property type="entry name" value="SIALIC ACID-BINDING PERIPLASMIC PROTEIN SIAP"/>
    <property type="match status" value="1"/>
</dbReference>
<feature type="chain" id="PRO_5012079814" evidence="5">
    <location>
        <begin position="37"/>
        <end position="336"/>
    </location>
</feature>
<feature type="signal peptide" evidence="5">
    <location>
        <begin position="1"/>
        <end position="36"/>
    </location>
</feature>
<comment type="subcellular location">
    <subcellularLocation>
        <location evidence="1">Cell envelope</location>
    </subcellularLocation>
</comment>
<evidence type="ECO:0000256" key="1">
    <source>
        <dbReference type="ARBA" id="ARBA00004196"/>
    </source>
</evidence>
<name>A0A1Y6CXK0_9PROT</name>
<reference evidence="6 7" key="1">
    <citation type="submission" date="2017-04" db="EMBL/GenBank/DDBJ databases">
        <authorList>
            <person name="Afonso C.L."/>
            <person name="Miller P.J."/>
            <person name="Scott M.A."/>
            <person name="Spackman E."/>
            <person name="Goraichik I."/>
            <person name="Dimitrov K.M."/>
            <person name="Suarez D.L."/>
            <person name="Swayne D.E."/>
        </authorList>
    </citation>
    <scope>NUCLEOTIDE SEQUENCE [LARGE SCALE GENOMIC DNA]</scope>
    <source>
        <strain evidence="6 7">USBA 355</strain>
    </source>
</reference>
<evidence type="ECO:0000256" key="5">
    <source>
        <dbReference type="SAM" id="SignalP"/>
    </source>
</evidence>
<evidence type="ECO:0000313" key="6">
    <source>
        <dbReference type="EMBL" id="SMF83572.1"/>
    </source>
</evidence>
<dbReference type="PROSITE" id="PS51318">
    <property type="entry name" value="TAT"/>
    <property type="match status" value="1"/>
</dbReference>
<dbReference type="Pfam" id="PF03480">
    <property type="entry name" value="DctP"/>
    <property type="match status" value="1"/>
</dbReference>
<sequence length="336" mass="37535">MLHERLSRRLFASRVMGLALAAAAVVALPWAAPAQATTTLKWAHVYETSEPYHSWAVWAGEALKKRTEGRYDIQVFPASSLGKEVDINEGLGLGTVDIIYTGQLFAGRAYGPIAIGGAPYMFRNYEHWDKYRHSDLFQELADGYKKETGNHIVSLTYYGERHVTSNKPIEKPEDMKGLKIRVPNAPLYMMFPKAVGANPTPIAFAEVYLALQQGVVDAQENPLPTIQAKKFYEVQKYINMTGHITDALLTIVGGPAWDSMDEKDRKTLVAVLQEAADGCTKDIIKKENELAAWFEGQGVKVLKVDRKPFRDAVIPLHNGPDATWSKEIYDRLQAIQ</sequence>
<keyword evidence="6" id="KW-0675">Receptor</keyword>
<evidence type="ECO:0000256" key="3">
    <source>
        <dbReference type="ARBA" id="ARBA00022448"/>
    </source>
</evidence>
<dbReference type="PIRSF" id="PIRSF006470">
    <property type="entry name" value="DctB"/>
    <property type="match status" value="1"/>
</dbReference>
<accession>A0A1Y6CXK0</accession>
<gene>
    <name evidence="6" type="ORF">SAMN05428998_15024</name>
</gene>
<evidence type="ECO:0000256" key="4">
    <source>
        <dbReference type="ARBA" id="ARBA00022729"/>
    </source>
</evidence>
<dbReference type="InterPro" id="IPR038404">
    <property type="entry name" value="TRAP_DctP_sf"/>
</dbReference>
<dbReference type="CDD" id="cd13672">
    <property type="entry name" value="PBP2_TRAP_Siap"/>
    <property type="match status" value="1"/>
</dbReference>
<dbReference type="Proteomes" id="UP000192917">
    <property type="component" value="Unassembled WGS sequence"/>
</dbReference>
<dbReference type="AlphaFoldDB" id="A0A1Y6CXK0"/>
<organism evidence="6 7">
    <name type="scientific">Tistlia consotensis USBA 355</name>
    <dbReference type="NCBI Taxonomy" id="560819"/>
    <lineage>
        <taxon>Bacteria</taxon>
        <taxon>Pseudomonadati</taxon>
        <taxon>Pseudomonadota</taxon>
        <taxon>Alphaproteobacteria</taxon>
        <taxon>Rhodospirillales</taxon>
        <taxon>Rhodovibrionaceae</taxon>
        <taxon>Tistlia</taxon>
    </lineage>
</organism>
<dbReference type="InterPro" id="IPR006311">
    <property type="entry name" value="TAT_signal"/>
</dbReference>
<dbReference type="SUPFAM" id="SSF53850">
    <property type="entry name" value="Periplasmic binding protein-like II"/>
    <property type="match status" value="1"/>
</dbReference>
<comment type="similarity">
    <text evidence="2">Belongs to the bacterial solute-binding protein 7 family.</text>
</comment>
<dbReference type="NCBIfam" id="NF037995">
    <property type="entry name" value="TRAP_S1"/>
    <property type="match status" value="1"/>
</dbReference>
<protein>
    <submittedName>
        <fullName evidence="6">Tripartite ATP-independent transporter solute receptor, DctP family</fullName>
    </submittedName>
</protein>
<dbReference type="STRING" id="560819.SAMN05428998_15024"/>
<proteinExistence type="inferred from homology"/>
<dbReference type="GO" id="GO:0030288">
    <property type="term" value="C:outer membrane-bounded periplasmic space"/>
    <property type="evidence" value="ECO:0007669"/>
    <property type="project" value="InterPro"/>
</dbReference>
<dbReference type="RefSeq" id="WP_085127176.1">
    <property type="nucleotide sequence ID" value="NZ_FWZX01000050.1"/>
</dbReference>
<evidence type="ECO:0000256" key="2">
    <source>
        <dbReference type="ARBA" id="ARBA00009023"/>
    </source>
</evidence>
<dbReference type="PANTHER" id="PTHR33376">
    <property type="match status" value="1"/>
</dbReference>
<keyword evidence="7" id="KW-1185">Reference proteome</keyword>
<keyword evidence="3" id="KW-0813">Transport</keyword>
<keyword evidence="4 5" id="KW-0732">Signal</keyword>
<dbReference type="GO" id="GO:0055085">
    <property type="term" value="P:transmembrane transport"/>
    <property type="evidence" value="ECO:0007669"/>
    <property type="project" value="InterPro"/>
</dbReference>
<dbReference type="InterPro" id="IPR004682">
    <property type="entry name" value="TRAP_DctP"/>
</dbReference>
<dbReference type="NCBIfam" id="TIGR00787">
    <property type="entry name" value="dctP"/>
    <property type="match status" value="1"/>
</dbReference>